<organism evidence="1">
    <name type="scientific">Leyella stercorea CAG:629</name>
    <dbReference type="NCBI Taxonomy" id="1263103"/>
    <lineage>
        <taxon>Bacteria</taxon>
        <taxon>Pseudomonadati</taxon>
        <taxon>Bacteroidota</taxon>
        <taxon>Bacteroidia</taxon>
        <taxon>Bacteroidales</taxon>
        <taxon>Prevotellaceae</taxon>
        <taxon>Leyella</taxon>
    </lineage>
</organism>
<comment type="caution">
    <text evidence="1">The sequence shown here is derived from an EMBL/GenBank/DDBJ whole genome shotgun (WGS) entry which is preliminary data.</text>
</comment>
<evidence type="ECO:0000313" key="1">
    <source>
        <dbReference type="EMBL" id="CDE31648.1"/>
    </source>
</evidence>
<dbReference type="AlphaFoldDB" id="R7GY15"/>
<gene>
    <name evidence="1" type="ORF">BN741_01085</name>
</gene>
<accession>R7GY15</accession>
<reference evidence="1" key="1">
    <citation type="submission" date="2012-11" db="EMBL/GenBank/DDBJ databases">
        <title>Dependencies among metagenomic species, viruses, plasmids and units of genetic variation.</title>
        <authorList>
            <person name="Nielsen H.B."/>
            <person name="Almeida M."/>
            <person name="Juncker A.S."/>
            <person name="Rasmussen S."/>
            <person name="Li J."/>
            <person name="Sunagawa S."/>
            <person name="Plichta D."/>
            <person name="Gautier L."/>
            <person name="Le Chatelier E."/>
            <person name="Peletier E."/>
            <person name="Bonde I."/>
            <person name="Nielsen T."/>
            <person name="Manichanh C."/>
            <person name="Arumugam M."/>
            <person name="Batto J."/>
            <person name="Santos M.B.Q.D."/>
            <person name="Blom N."/>
            <person name="Borruel N."/>
            <person name="Burgdorf K.S."/>
            <person name="Boumezbeur F."/>
            <person name="Casellas F."/>
            <person name="Dore J."/>
            <person name="Guarner F."/>
            <person name="Hansen T."/>
            <person name="Hildebrand F."/>
            <person name="Kaas R.S."/>
            <person name="Kennedy S."/>
            <person name="Kristiansen K."/>
            <person name="Kultima J.R."/>
            <person name="Leonard P."/>
            <person name="Levenez F."/>
            <person name="Lund O."/>
            <person name="Moumen B."/>
            <person name="Le Paslier D."/>
            <person name="Pons N."/>
            <person name="Pedersen O."/>
            <person name="Prifti E."/>
            <person name="Qin J."/>
            <person name="Raes J."/>
            <person name="Tap J."/>
            <person name="Tims S."/>
            <person name="Ussery D.W."/>
            <person name="Yamada T."/>
            <person name="MetaHit consortium"/>
            <person name="Renault P."/>
            <person name="Sicheritz-Ponten T."/>
            <person name="Bork P."/>
            <person name="Wang J."/>
            <person name="Brunak S."/>
            <person name="Ehrlich S.D."/>
        </authorList>
    </citation>
    <scope>NUCLEOTIDE SEQUENCE [LARGE SCALE GENOMIC DNA]</scope>
</reference>
<dbReference type="EMBL" id="CBIT010000102">
    <property type="protein sequence ID" value="CDE31648.1"/>
    <property type="molecule type" value="Genomic_DNA"/>
</dbReference>
<name>R7GY15_9BACT</name>
<sequence>MTKKLTIDAFCCLDNAKLGIKYMQRKHYL</sequence>
<dbReference type="Proteomes" id="UP000018072">
    <property type="component" value="Unassembled WGS sequence"/>
</dbReference>
<protein>
    <submittedName>
        <fullName evidence="1">Uncharacterized protein</fullName>
    </submittedName>
</protein>
<proteinExistence type="predicted"/>